<evidence type="ECO:0000256" key="2">
    <source>
        <dbReference type="ARBA" id="ARBA00022676"/>
    </source>
</evidence>
<comment type="similarity">
    <text evidence="6">Belongs to the DarT ADP-ribosyltransferase family.</text>
</comment>
<dbReference type="EMBL" id="BMZM01000002">
    <property type="protein sequence ID" value="GHC25355.1"/>
    <property type="molecule type" value="Genomic_DNA"/>
</dbReference>
<organism evidence="8 9">
    <name type="scientific">Kushneria pakistanensis</name>
    <dbReference type="NCBI Taxonomy" id="1508770"/>
    <lineage>
        <taxon>Bacteria</taxon>
        <taxon>Pseudomonadati</taxon>
        <taxon>Pseudomonadota</taxon>
        <taxon>Gammaproteobacteria</taxon>
        <taxon>Oceanospirillales</taxon>
        <taxon>Halomonadaceae</taxon>
        <taxon>Kushneria</taxon>
    </lineage>
</organism>
<reference evidence="9" key="1">
    <citation type="journal article" date="2019" name="Int. J. Syst. Evol. Microbiol.">
        <title>The Global Catalogue of Microorganisms (GCM) 10K type strain sequencing project: providing services to taxonomists for standard genome sequencing and annotation.</title>
        <authorList>
            <consortium name="The Broad Institute Genomics Platform"/>
            <consortium name="The Broad Institute Genome Sequencing Center for Infectious Disease"/>
            <person name="Wu L."/>
            <person name="Ma J."/>
        </authorList>
    </citation>
    <scope>NUCLEOTIDE SEQUENCE [LARGE SCALE GENOMIC DNA]</scope>
    <source>
        <strain evidence="9">KCTC 42082</strain>
    </source>
</reference>
<keyword evidence="3" id="KW-0808">Transferase</keyword>
<evidence type="ECO:0000256" key="6">
    <source>
        <dbReference type="PROSITE-ProRule" id="PRU01362"/>
    </source>
</evidence>
<evidence type="ECO:0000256" key="1">
    <source>
        <dbReference type="ARBA" id="ARBA00022649"/>
    </source>
</evidence>
<gene>
    <name evidence="8" type="ORF">GCM10010082_17780</name>
</gene>
<evidence type="ECO:0000259" key="7">
    <source>
        <dbReference type="PROSITE" id="PS52018"/>
    </source>
</evidence>
<proteinExistence type="inferred from homology"/>
<feature type="domain" description="DarT" evidence="7">
    <location>
        <begin position="11"/>
        <end position="173"/>
    </location>
</feature>
<comment type="caution">
    <text evidence="6">Lacks conserved residue(s) required for the propagation of feature annotation.</text>
</comment>
<dbReference type="PROSITE" id="PS52018">
    <property type="entry name" value="DART"/>
    <property type="match status" value="1"/>
</dbReference>
<dbReference type="Pfam" id="PF14487">
    <property type="entry name" value="DarT"/>
    <property type="match status" value="1"/>
</dbReference>
<evidence type="ECO:0000256" key="4">
    <source>
        <dbReference type="ARBA" id="ARBA00022695"/>
    </source>
</evidence>
<keyword evidence="2" id="KW-0328">Glycosyltransferase</keyword>
<comment type="caution">
    <text evidence="8">The sequence shown here is derived from an EMBL/GenBank/DDBJ whole genome shotgun (WGS) entry which is preliminary data.</text>
</comment>
<dbReference type="InterPro" id="IPR029494">
    <property type="entry name" value="DarT"/>
</dbReference>
<keyword evidence="5 6" id="KW-0238">DNA-binding</keyword>
<keyword evidence="9" id="KW-1185">Reference proteome</keyword>
<keyword evidence="4" id="KW-0548">Nucleotidyltransferase</keyword>
<evidence type="ECO:0000256" key="3">
    <source>
        <dbReference type="ARBA" id="ARBA00022679"/>
    </source>
</evidence>
<name>A0ABQ3FIE2_9GAMM</name>
<evidence type="ECO:0000313" key="8">
    <source>
        <dbReference type="EMBL" id="GHC25355.1"/>
    </source>
</evidence>
<dbReference type="RefSeq" id="WP_189517219.1">
    <property type="nucleotide sequence ID" value="NZ_BMZM01000002.1"/>
</dbReference>
<evidence type="ECO:0000256" key="5">
    <source>
        <dbReference type="ARBA" id="ARBA00023125"/>
    </source>
</evidence>
<sequence>MREVIQKYGIQHVWHFTEKSNCRSIRENGGLCSLRELRQRGVTEFIPGGNEWSHDADRYKDVDQYIHLAFLDNHPMLYCIKREGRIKEPVWLQIDSSILFEENVFFTNKVSNANDAILLSSEEARQAIDFEVLFARTDWTDPDIKARRKAAMKSEILYPKFIHISKIKGWKDG</sequence>
<keyword evidence="1 6" id="KW-1277">Toxin-antitoxin system</keyword>
<evidence type="ECO:0000313" key="9">
    <source>
        <dbReference type="Proteomes" id="UP000604243"/>
    </source>
</evidence>
<protein>
    <recommendedName>
        <fullName evidence="7">DarT domain-containing protein</fullName>
    </recommendedName>
</protein>
<dbReference type="Proteomes" id="UP000604243">
    <property type="component" value="Unassembled WGS sequence"/>
</dbReference>
<accession>A0ABQ3FIE2</accession>